<proteinExistence type="predicted"/>
<evidence type="ECO:0000313" key="2">
    <source>
        <dbReference type="EMBL" id="MEY8770944.1"/>
    </source>
</evidence>
<sequence length="74" mass="7706">MREITRTEATRVSGGSFLCDLSQANLALTANLFKVGFFLLGGLVLMNCLCSGAQTPPTPAPTTPAPTTTPEPPL</sequence>
<feature type="compositionally biased region" description="Pro residues" evidence="1">
    <location>
        <begin position="56"/>
        <end position="74"/>
    </location>
</feature>
<comment type="caution">
    <text evidence="2">The sequence shown here is derived from an EMBL/GenBank/DDBJ whole genome shotgun (WGS) entry which is preliminary data.</text>
</comment>
<evidence type="ECO:0000313" key="3">
    <source>
        <dbReference type="Proteomes" id="UP001565243"/>
    </source>
</evidence>
<keyword evidence="3" id="KW-1185">Reference proteome</keyword>
<evidence type="ECO:0000256" key="1">
    <source>
        <dbReference type="SAM" id="MobiDB-lite"/>
    </source>
</evidence>
<gene>
    <name evidence="2" type="ORF">AB6T85_10965</name>
</gene>
<feature type="region of interest" description="Disordered" evidence="1">
    <location>
        <begin position="55"/>
        <end position="74"/>
    </location>
</feature>
<name>A0ABV4E7Q5_9GAMM</name>
<accession>A0ABV4E7Q5</accession>
<dbReference type="EMBL" id="JBGFFX010000005">
    <property type="protein sequence ID" value="MEY8770944.1"/>
    <property type="molecule type" value="Genomic_DNA"/>
</dbReference>
<dbReference type="RefSeq" id="WP_253455326.1">
    <property type="nucleotide sequence ID" value="NZ_JBGFFX010000005.1"/>
</dbReference>
<dbReference type="Proteomes" id="UP001565243">
    <property type="component" value="Unassembled WGS sequence"/>
</dbReference>
<organism evidence="2 3">
    <name type="scientific">Erwinia aeris</name>
    <dbReference type="NCBI Taxonomy" id="3239803"/>
    <lineage>
        <taxon>Bacteria</taxon>
        <taxon>Pseudomonadati</taxon>
        <taxon>Pseudomonadota</taxon>
        <taxon>Gammaproteobacteria</taxon>
        <taxon>Enterobacterales</taxon>
        <taxon>Erwiniaceae</taxon>
        <taxon>Erwinia</taxon>
    </lineage>
</organism>
<reference evidence="2 3" key="1">
    <citation type="submission" date="2024-07" db="EMBL/GenBank/DDBJ databases">
        <authorList>
            <person name="Hebao G."/>
        </authorList>
    </citation>
    <scope>NUCLEOTIDE SEQUENCE [LARGE SCALE GENOMIC DNA]</scope>
    <source>
        <strain evidence="2 3">ACCC 02193</strain>
    </source>
</reference>
<protein>
    <submittedName>
        <fullName evidence="2">Uncharacterized protein</fullName>
    </submittedName>
</protein>